<keyword evidence="8" id="KW-0539">Nucleus</keyword>
<dbReference type="InterPro" id="IPR019519">
    <property type="entry name" value="Elp5"/>
</dbReference>
<accession>A0A2N5SGW8</accession>
<evidence type="ECO:0000256" key="7">
    <source>
        <dbReference type="ARBA" id="ARBA00022694"/>
    </source>
</evidence>
<evidence type="ECO:0000256" key="4">
    <source>
        <dbReference type="ARBA" id="ARBA00009567"/>
    </source>
</evidence>
<evidence type="ECO:0000256" key="2">
    <source>
        <dbReference type="ARBA" id="ARBA00004496"/>
    </source>
</evidence>
<protein>
    <recommendedName>
        <fullName evidence="5">Elongator complex protein 5</fullName>
    </recommendedName>
</protein>
<dbReference type="STRING" id="200324.A0A2N5SGW8"/>
<dbReference type="GO" id="GO:0005634">
    <property type="term" value="C:nucleus"/>
    <property type="evidence" value="ECO:0007669"/>
    <property type="project" value="UniProtKB-SubCell"/>
</dbReference>
<evidence type="ECO:0000256" key="3">
    <source>
        <dbReference type="ARBA" id="ARBA00005043"/>
    </source>
</evidence>
<gene>
    <name evidence="10" type="ORF">PCANC_16560</name>
</gene>
<keyword evidence="6" id="KW-0963">Cytoplasm</keyword>
<dbReference type="PANTHER" id="PTHR15641:SF1">
    <property type="entry name" value="ELONGATOR COMPLEX PROTEIN 5"/>
    <property type="match status" value="1"/>
</dbReference>
<comment type="caution">
    <text evidence="10">The sequence shown here is derived from an EMBL/GenBank/DDBJ whole genome shotgun (WGS) entry which is preliminary data.</text>
</comment>
<evidence type="ECO:0000256" key="8">
    <source>
        <dbReference type="ARBA" id="ARBA00023242"/>
    </source>
</evidence>
<feature type="region of interest" description="Disordered" evidence="9">
    <location>
        <begin position="415"/>
        <end position="449"/>
    </location>
</feature>
<evidence type="ECO:0000313" key="10">
    <source>
        <dbReference type="EMBL" id="PLW12500.1"/>
    </source>
</evidence>
<keyword evidence="7" id="KW-0819">tRNA processing</keyword>
<dbReference type="AlphaFoldDB" id="A0A2N5SGW8"/>
<dbReference type="Pfam" id="PF10483">
    <property type="entry name" value="Elong_Iki1"/>
    <property type="match status" value="1"/>
</dbReference>
<keyword evidence="11" id="KW-1185">Reference proteome</keyword>
<evidence type="ECO:0000256" key="5">
    <source>
        <dbReference type="ARBA" id="ARBA00020264"/>
    </source>
</evidence>
<feature type="compositionally biased region" description="Acidic residues" evidence="9">
    <location>
        <begin position="426"/>
        <end position="445"/>
    </location>
</feature>
<proteinExistence type="inferred from homology"/>
<dbReference type="GO" id="GO:0002098">
    <property type="term" value="P:tRNA wobble uridine modification"/>
    <property type="evidence" value="ECO:0007669"/>
    <property type="project" value="InterPro"/>
</dbReference>
<dbReference type="GO" id="GO:0033588">
    <property type="term" value="C:elongator holoenzyme complex"/>
    <property type="evidence" value="ECO:0007669"/>
    <property type="project" value="InterPro"/>
</dbReference>
<dbReference type="Proteomes" id="UP000235388">
    <property type="component" value="Unassembled WGS sequence"/>
</dbReference>
<dbReference type="UniPathway" id="UPA00988"/>
<sequence length="506" mass="54461">MPTSSALILQSFLHNTLPTRLVLLQDCPAQSAQPILSQLITRHNKNQNAATLLVSSLHHLSRFQDAQLPSSHRFNVAQLGADEEFQRSAEYQRIVRVVSLNTSRPLSIVVNSVQELVRLLSAHIAFQLLRSLLDLLPNAESRLVVVDSPHLQTSSSQRASIHDSSALLRSSSLSTSYLHLRIHPTSLLDHVINVFGLPVPAASRQQQQAGTQYDVRLFGLLDELAGGCDPYVDPLGSEKTPVAVVPQALMVRADPCASSATANLGTCVVEWTARNLPLTAAVPSASIALKPPPSQKKNRAPARGSSSHLAAVQHGLEALRLVPSHPHGFQLEPLPVSKVLVKRAFKLKGRAADQAKPTPVRDPELTFNLSLTDKQRAEREAVALPFLPRRAQDGTVIEAPGLIYDGSFQDPSLAHNKPGMIHYDPDSADDFDDEEPDDEEPDDDLSGCRPSSAALAVCIASSHPSDSALGTLLLDGSGGGPTGTMTLDPHIRQKVTPGNGGWEVGY</sequence>
<dbReference type="GO" id="GO:0000049">
    <property type="term" value="F:tRNA binding"/>
    <property type="evidence" value="ECO:0007669"/>
    <property type="project" value="TreeGrafter"/>
</dbReference>
<evidence type="ECO:0000256" key="6">
    <source>
        <dbReference type="ARBA" id="ARBA00022490"/>
    </source>
</evidence>
<evidence type="ECO:0000256" key="9">
    <source>
        <dbReference type="SAM" id="MobiDB-lite"/>
    </source>
</evidence>
<evidence type="ECO:0000256" key="1">
    <source>
        <dbReference type="ARBA" id="ARBA00004123"/>
    </source>
</evidence>
<dbReference type="OrthoDB" id="166907at2759"/>
<evidence type="ECO:0000313" key="11">
    <source>
        <dbReference type="Proteomes" id="UP000235388"/>
    </source>
</evidence>
<comment type="subcellular location">
    <subcellularLocation>
        <location evidence="2">Cytoplasm</location>
    </subcellularLocation>
    <subcellularLocation>
        <location evidence="1">Nucleus</location>
    </subcellularLocation>
</comment>
<comment type="similarity">
    <text evidence="4">Belongs to the ELP5 family.</text>
</comment>
<dbReference type="GO" id="GO:0005829">
    <property type="term" value="C:cytosol"/>
    <property type="evidence" value="ECO:0007669"/>
    <property type="project" value="TreeGrafter"/>
</dbReference>
<dbReference type="EMBL" id="PGCJ01000980">
    <property type="protein sequence ID" value="PLW12500.1"/>
    <property type="molecule type" value="Genomic_DNA"/>
</dbReference>
<reference evidence="10 11" key="1">
    <citation type="submission" date="2017-11" db="EMBL/GenBank/DDBJ databases">
        <title>De novo assembly and phasing of dikaryotic genomes from two isolates of Puccinia coronata f. sp. avenae, the causal agent of oat crown rust.</title>
        <authorList>
            <person name="Miller M.E."/>
            <person name="Zhang Y."/>
            <person name="Omidvar V."/>
            <person name="Sperschneider J."/>
            <person name="Schwessinger B."/>
            <person name="Raley C."/>
            <person name="Palmer J.M."/>
            <person name="Garnica D."/>
            <person name="Upadhyaya N."/>
            <person name="Rathjen J."/>
            <person name="Taylor J.M."/>
            <person name="Park R.F."/>
            <person name="Dodds P.N."/>
            <person name="Hirsch C.D."/>
            <person name="Kianian S.F."/>
            <person name="Figueroa M."/>
        </authorList>
    </citation>
    <scope>NUCLEOTIDE SEQUENCE [LARGE SCALE GENOMIC DNA]</scope>
    <source>
        <strain evidence="10">12NC29</strain>
    </source>
</reference>
<dbReference type="PANTHER" id="PTHR15641">
    <property type="entry name" value="ELONGATOR COMPLEX PROTEIN 5"/>
    <property type="match status" value="1"/>
</dbReference>
<organism evidence="10 11">
    <name type="scientific">Puccinia coronata f. sp. avenae</name>
    <dbReference type="NCBI Taxonomy" id="200324"/>
    <lineage>
        <taxon>Eukaryota</taxon>
        <taxon>Fungi</taxon>
        <taxon>Dikarya</taxon>
        <taxon>Basidiomycota</taxon>
        <taxon>Pucciniomycotina</taxon>
        <taxon>Pucciniomycetes</taxon>
        <taxon>Pucciniales</taxon>
        <taxon>Pucciniaceae</taxon>
        <taxon>Puccinia</taxon>
    </lineage>
</organism>
<comment type="pathway">
    <text evidence="3">tRNA modification; 5-methoxycarbonylmethyl-2-thiouridine-tRNA biosynthesis.</text>
</comment>
<name>A0A2N5SGW8_9BASI</name>